<comment type="pathway">
    <text evidence="1">Siderophore biosynthesis.</text>
</comment>
<dbReference type="RefSeq" id="WP_268211141.1">
    <property type="nucleotide sequence ID" value="NZ_JANSKS010000038.1"/>
</dbReference>
<evidence type="ECO:0000259" key="4">
    <source>
        <dbReference type="Pfam" id="PF06276"/>
    </source>
</evidence>
<dbReference type="InterPro" id="IPR022770">
    <property type="entry name" value="IucA/IucC-like_C"/>
</dbReference>
<dbReference type="Pfam" id="PF06276">
    <property type="entry name" value="FhuF"/>
    <property type="match status" value="1"/>
</dbReference>
<dbReference type="GO" id="GO:0016881">
    <property type="term" value="F:acid-amino acid ligase activity"/>
    <property type="evidence" value="ECO:0007669"/>
    <property type="project" value="UniProtKB-ARBA"/>
</dbReference>
<dbReference type="AlphaFoldDB" id="A0A9Q4D8I3"/>
<dbReference type="Gene3D" id="1.10.510.40">
    <property type="match status" value="1"/>
</dbReference>
<gene>
    <name evidence="5" type="ORF">NW112_06050</name>
</gene>
<feature type="domain" description="Aerobactin siderophore biosynthesis IucA/IucC-like C-terminal" evidence="4">
    <location>
        <begin position="364"/>
        <end position="510"/>
    </location>
</feature>
<dbReference type="InterPro" id="IPR007310">
    <property type="entry name" value="Aerobactin_biosyn_IucA/IucC_N"/>
</dbReference>
<dbReference type="Gene3D" id="6.10.250.3370">
    <property type="match status" value="1"/>
</dbReference>
<evidence type="ECO:0000256" key="2">
    <source>
        <dbReference type="ARBA" id="ARBA00007832"/>
    </source>
</evidence>
<evidence type="ECO:0000259" key="3">
    <source>
        <dbReference type="Pfam" id="PF04183"/>
    </source>
</evidence>
<organism evidence="5 6">
    <name type="scientific">Staphylococcus pettenkoferi</name>
    <dbReference type="NCBI Taxonomy" id="170573"/>
    <lineage>
        <taxon>Bacteria</taxon>
        <taxon>Bacillati</taxon>
        <taxon>Bacillota</taxon>
        <taxon>Bacilli</taxon>
        <taxon>Bacillales</taxon>
        <taxon>Staphylococcaceae</taxon>
        <taxon>Staphylococcus</taxon>
    </lineage>
</organism>
<dbReference type="EMBL" id="JANSKX010000018">
    <property type="protein sequence ID" value="MCY1594794.1"/>
    <property type="molecule type" value="Genomic_DNA"/>
</dbReference>
<comment type="similarity">
    <text evidence="2">Belongs to the IucA/IucC family.</text>
</comment>
<dbReference type="PANTHER" id="PTHR34384:SF6">
    <property type="entry name" value="STAPHYLOFERRIN B SYNTHASE"/>
    <property type="match status" value="1"/>
</dbReference>
<evidence type="ECO:0000256" key="1">
    <source>
        <dbReference type="ARBA" id="ARBA00004924"/>
    </source>
</evidence>
<dbReference type="GO" id="GO:0019290">
    <property type="term" value="P:siderophore biosynthetic process"/>
    <property type="evidence" value="ECO:0007669"/>
    <property type="project" value="InterPro"/>
</dbReference>
<comment type="caution">
    <text evidence="5">The sequence shown here is derived from an EMBL/GenBank/DDBJ whole genome shotgun (WGS) entry which is preliminary data.</text>
</comment>
<dbReference type="Proteomes" id="UP001081438">
    <property type="component" value="Unassembled WGS sequence"/>
</dbReference>
<feature type="domain" description="Aerobactin siderophore biosynthesis IucA/IucC N-terminal" evidence="3">
    <location>
        <begin position="103"/>
        <end position="332"/>
    </location>
</feature>
<dbReference type="PANTHER" id="PTHR34384">
    <property type="entry name" value="L-2,3-DIAMINOPROPANOATE--CITRATE LIGASE"/>
    <property type="match status" value="1"/>
</dbReference>
<accession>A0A9Q4D8I3</accession>
<protein>
    <submittedName>
        <fullName evidence="5">Siderophore biosynthesis protein, IucA/IucC family</fullName>
    </submittedName>
</protein>
<reference evidence="5" key="1">
    <citation type="journal article" date="2022" name="Int. J. Mol. Sci.">
        <title>Phenotypic and genotypic virulence characterisation of Staphylococcus pettenkoferi strains isolated from human bloodstream and diabetic foot infections.</title>
        <authorList>
            <person name="Magnan C."/>
        </authorList>
    </citation>
    <scope>NUCLEOTIDE SEQUENCE</scope>
    <source>
        <strain evidence="5">NSP020P</strain>
    </source>
</reference>
<sequence length="532" mass="62031">MKLTWNAQLSDIHKHFLKVTEEQLNQAEMEAQQEVQQRVRQLADFEQLDLAQLESDERIQAELANSEQNLTLSYLQYQQDRERYSPHYKDIFDFVQGEGLDDTFFEQSVTEGHPFHPMTKTKLGFNSEQVVTFSPEFRQQAQIIPVLCASELVTQIHPTHSTISPEYMEWLDQLQNELSMQNIDISRYEMLFLHEWQLEHFVKQQYPELLQQEQLIPLYQYAISARPLLSFRTLDVPQFNAIVKTAVNVQATSAVRNVSPASIRNGIALSEVVAQIYAKGDYHRSAIQRDLAGAFLNINAEHANKVSYLLRERLPETTQEPQTHHLVCASLITKSFITDQHILIECIERLMERQNLSFETATTQFLEQYTAVILEATYRLLLEEEISLEAHMQNSTIEIQDCLPTKIYVRDFGGVRLFDREVDIDGSTGLIADDFDELLAVFSHSVLYNHLFQLIRVLEQYGYEPSIGYYIIREQLRKYNDRYQPQIDLLQQPTFRIKSLLKMRIYEDGYDYQHTYVNNPLYEKGATTTCNG</sequence>
<evidence type="ECO:0000313" key="5">
    <source>
        <dbReference type="EMBL" id="MCY1594794.1"/>
    </source>
</evidence>
<proteinExistence type="inferred from homology"/>
<dbReference type="Pfam" id="PF04183">
    <property type="entry name" value="IucA_IucC"/>
    <property type="match status" value="1"/>
</dbReference>
<evidence type="ECO:0000313" key="6">
    <source>
        <dbReference type="Proteomes" id="UP001081438"/>
    </source>
</evidence>
<dbReference type="InterPro" id="IPR037455">
    <property type="entry name" value="LucA/IucC-like"/>
</dbReference>
<name>A0A9Q4D8I3_9STAP</name>